<sequence length="1834" mass="178762">MRREIVHTFFNRSPIAAPIQTGQTLAGVVTGKLNASDPNGDPLTATVTRQGAFGTVGLAADGTYTYTPTVTVPATGLTDSFQVAIDDSGGAHLRGVLGAVEQFFHSVALAVGLAQPDTVVKTVNVVVAGSVVGGSIPSVVLTSGPLVYPSTGGPKPLDPAVTVVDVDSAQLSGAKVSISVGYDALTDSLGYSSAGGPVTGSFDAATGTLTLSGTATVAQYQAALRSVTFTSTAADLVGARTASIVVTADGVDSLPGLVAVVMAGVPVNVPSVVLASPVKLYTGNGTPVVLDSNVIVADVDSTQATGATVTIGAGYTAGVDTLGYTGPLSSSFDDATGTLTLTGAASVADYQAALRSVTFASTATVGVKTVSMAVTTDGTVGTPGVIAVTVAALPPVGLPSVVLTTPATLYTGNGTPVVLDSNVIVADVDSTQATGATVQIGAGYTAGVDTLGYTGRLSSSFDDATGTLTLTGDASVADYQAALRSVTFASTATVGVKTVSMSVITDGTVGTPGIIAVTVAALPPATGLPSVVLTSPATLYTGNGTPVVLDSNVIVADVDSTQATGATVTIGVGYSAGVDTLGYTGPLSSSFDDATGTLTLTGDASIADYQAALRSVTFASTATVGVKTVSMSVVTDGTVGTPGVIALTVAALPPVGLPSVVLTTPATLYTGNGTPVVLDSNVVVADVDSTQATGATVQIGAGYTAGVDTLGYTGPLSSSFDNATGTLTLTGDASVADYQAALRSVTFASTAMAGVKTVSMSVITDGATGTPGTIVVTVAAPPASTGLPSVVLTTPATLYTGNGTPVVLDSNVIVADVDSTQATGATVTIGVGYTAGVDTLAYTGPLSSSFDDATGTLTLTGDASVADYQAALRSVTFASTATVGVKTVSMAVVTDGTTGTPGTIVVTVAAPPASTGLPSVVLTSPATLYTGNGTPVVLDSNVVVADVDSTQATSATVKVTTGYAAGVDTLGYTGPLSSSFDDATGTLTLSGDASVADYQAALRSVTFASTATVGVKTVSMAVITDGATGTPGIIAVTVAAPPVSTGLPSVVLTSPATLYVGNGTPVVLDSNVIVADVDSTQATSATVKVTTGYTAGVDTLGYTGPLSSSFDDATGTLTLTGDASVADYQAALRSVTFASTATVGVKTVSMSVITDGAAGTPGTIVVTVAAPPVSTGLPSVVLTTPATLYTGNGTPVVLDSNVVVADVDSTLATGATVTIGAGYTAGVDTLGYTGPLSSSFDDATGTLTLTGDASIADYQTALRSVTFASTATAGVKTVSMAVITDGATGTPGTIVVTAAAPPAATNVPPLVVTSGALTYTAGGAAVALDPGMTVVDIDSPTLAGATVSIAIGYVPGTDSLNYSTIDGIGGVYDAGTGVLTLTGVASAAQYQQALRSVTFATTASALAAIKAVSVVVTDGTAASIPGTVAVTVLALPVDVPPLVATSLLSAVPYTAGSAPVQLDPSVTVTDLDSTFLSGAQVSITGGFAAGDTLSFTQGNGISGTYDSSTGVLTLSGAATVANYQQALRSVAFATNSSAIAALKTVSMVVTDFDGASSVSLPLTVAVASLPINVAPVVVSSLANPVPYTAGNSPAVLDGAVTILEDSNTLTGATISLGITKQSGDTLAFTPPSGSSITGTYDATTGVLTLTGTGTVDQYQTALRSVTFATTSAGLVGLRTVTMAVTDGSGAQSISVPLAVTVVANTAPVVSTTLVSALVYTTGSGPTPLDPGFGVADSSTFMSGATVSITAGKGSSDALTFTPANGITGSYNAATGVLTLSGTATAAQYQSLLRSVNFSTTTSTLFSAARTFAVGVTDQQGLTGTVVLLMTVLGL</sequence>
<dbReference type="EMBL" id="AP022610">
    <property type="protein sequence ID" value="BBZ30341.1"/>
    <property type="molecule type" value="Genomic_DNA"/>
</dbReference>
<dbReference type="PANTHER" id="PTHR14139:SF2">
    <property type="entry name" value="CALSYNTENIN-1"/>
    <property type="match status" value="1"/>
</dbReference>
<dbReference type="PANTHER" id="PTHR14139">
    <property type="entry name" value="CALSYNTENIN"/>
    <property type="match status" value="1"/>
</dbReference>
<evidence type="ECO:0000313" key="2">
    <source>
        <dbReference type="Proteomes" id="UP000466517"/>
    </source>
</evidence>
<organism evidence="1 2">
    <name type="scientific">Mycolicibacterium madagascariense</name>
    <dbReference type="NCBI Taxonomy" id="212765"/>
    <lineage>
        <taxon>Bacteria</taxon>
        <taxon>Bacillati</taxon>
        <taxon>Actinomycetota</taxon>
        <taxon>Actinomycetes</taxon>
        <taxon>Mycobacteriales</taxon>
        <taxon>Mycobacteriaceae</taxon>
        <taxon>Mycolicibacterium</taxon>
    </lineage>
</organism>
<gene>
    <name evidence="1" type="ORF">MMAD_46360</name>
</gene>
<dbReference type="KEGG" id="mmag:MMAD_46360"/>
<keyword evidence="2" id="KW-1185">Reference proteome</keyword>
<protein>
    <submittedName>
        <fullName evidence="1">Uncharacterized protein</fullName>
    </submittedName>
</protein>
<dbReference type="Pfam" id="PF17963">
    <property type="entry name" value="Big_9"/>
    <property type="match status" value="1"/>
</dbReference>
<evidence type="ECO:0000313" key="1">
    <source>
        <dbReference type="EMBL" id="BBZ30341.1"/>
    </source>
</evidence>
<accession>A0A7I7XM84</accession>
<proteinExistence type="predicted"/>
<reference evidence="1 2" key="1">
    <citation type="journal article" date="2019" name="Emerg. Microbes Infect.">
        <title>Comprehensive subspecies identification of 175 nontuberculous mycobacteria species based on 7547 genomic profiles.</title>
        <authorList>
            <person name="Matsumoto Y."/>
            <person name="Kinjo T."/>
            <person name="Motooka D."/>
            <person name="Nabeya D."/>
            <person name="Jung N."/>
            <person name="Uechi K."/>
            <person name="Horii T."/>
            <person name="Iida T."/>
            <person name="Fujita J."/>
            <person name="Nakamura S."/>
        </authorList>
    </citation>
    <scope>NUCLEOTIDE SEQUENCE [LARGE SCALE GENOMIC DNA]</scope>
    <source>
        <strain evidence="1 2">JCM 13574</strain>
    </source>
</reference>
<name>A0A7I7XM84_9MYCO</name>
<dbReference type="Proteomes" id="UP000466517">
    <property type="component" value="Chromosome"/>
</dbReference>